<organism evidence="1 2">
    <name type="scientific">Gossypium barbadense</name>
    <name type="common">Sea Island cotton</name>
    <name type="synonym">Hibiscus barbadensis</name>
    <dbReference type="NCBI Taxonomy" id="3634"/>
    <lineage>
        <taxon>Eukaryota</taxon>
        <taxon>Viridiplantae</taxon>
        <taxon>Streptophyta</taxon>
        <taxon>Embryophyta</taxon>
        <taxon>Tracheophyta</taxon>
        <taxon>Spermatophyta</taxon>
        <taxon>Magnoliopsida</taxon>
        <taxon>eudicotyledons</taxon>
        <taxon>Gunneridae</taxon>
        <taxon>Pentapetalae</taxon>
        <taxon>rosids</taxon>
        <taxon>malvids</taxon>
        <taxon>Malvales</taxon>
        <taxon>Malvaceae</taxon>
        <taxon>Malvoideae</taxon>
        <taxon>Gossypium</taxon>
    </lineage>
</organism>
<accession>A0A2P5WND6</accession>
<name>A0A2P5WND6_GOSBA</name>
<proteinExistence type="predicted"/>
<dbReference type="Proteomes" id="UP000239757">
    <property type="component" value="Unassembled WGS sequence"/>
</dbReference>
<dbReference type="EMBL" id="KZ667033">
    <property type="protein sequence ID" value="PPR92594.1"/>
    <property type="molecule type" value="Genomic_DNA"/>
</dbReference>
<dbReference type="OrthoDB" id="10584966at2759"/>
<evidence type="ECO:0000313" key="2">
    <source>
        <dbReference type="Proteomes" id="UP000239757"/>
    </source>
</evidence>
<evidence type="ECO:0000313" key="1">
    <source>
        <dbReference type="EMBL" id="PPR92594.1"/>
    </source>
</evidence>
<sequence>MKPPHELDERVVVAETGGPHAMEGHHQEYPCPCQSNRFNHGKYERKTVELKFSYKSLEGKHKDVIPEAGYETVEKEGETILVGVIIEEGTTSYILAFKQRMLHHLDAKITSQEKVIR</sequence>
<gene>
    <name evidence="1" type="ORF">GOBAR_AA28079</name>
</gene>
<reference evidence="1 2" key="1">
    <citation type="submission" date="2015-01" db="EMBL/GenBank/DDBJ databases">
        <title>Genome of allotetraploid Gossypium barbadense reveals genomic plasticity and fiber elongation in cotton evolution.</title>
        <authorList>
            <person name="Chen X."/>
            <person name="Liu X."/>
            <person name="Zhao B."/>
            <person name="Zheng H."/>
            <person name="Hu Y."/>
            <person name="Lu G."/>
            <person name="Yang C."/>
            <person name="Chen J."/>
            <person name="Shan C."/>
            <person name="Zhang L."/>
            <person name="Zhou Y."/>
            <person name="Wang L."/>
            <person name="Guo W."/>
            <person name="Bai Y."/>
            <person name="Ruan J."/>
            <person name="Shangguan X."/>
            <person name="Mao Y."/>
            <person name="Jiang J."/>
            <person name="Zhu Y."/>
            <person name="Lei J."/>
            <person name="Kang H."/>
            <person name="Chen S."/>
            <person name="He X."/>
            <person name="Wang R."/>
            <person name="Wang Y."/>
            <person name="Chen J."/>
            <person name="Wang L."/>
            <person name="Yu S."/>
            <person name="Wang B."/>
            <person name="Wei J."/>
            <person name="Song S."/>
            <person name="Lu X."/>
            <person name="Gao Z."/>
            <person name="Gu W."/>
            <person name="Deng X."/>
            <person name="Ma D."/>
            <person name="Wang S."/>
            <person name="Liang W."/>
            <person name="Fang L."/>
            <person name="Cai C."/>
            <person name="Zhu X."/>
            <person name="Zhou B."/>
            <person name="Zhang Y."/>
            <person name="Chen Z."/>
            <person name="Xu S."/>
            <person name="Zhu R."/>
            <person name="Wang S."/>
            <person name="Zhang T."/>
            <person name="Zhao G."/>
        </authorList>
    </citation>
    <scope>NUCLEOTIDE SEQUENCE [LARGE SCALE GENOMIC DNA]</scope>
    <source>
        <strain evidence="2">cv. Xinhai21</strain>
        <tissue evidence="1">Leaf</tissue>
    </source>
</reference>
<protein>
    <submittedName>
        <fullName evidence="1">Uncharacterized protein</fullName>
    </submittedName>
</protein>
<dbReference type="AlphaFoldDB" id="A0A2P5WND6"/>